<protein>
    <recommendedName>
        <fullName evidence="4 5">Large ribosomal subunit protein uL29</fullName>
    </recommendedName>
</protein>
<keyword evidence="3 5" id="KW-0687">Ribonucleoprotein</keyword>
<evidence type="ECO:0000256" key="3">
    <source>
        <dbReference type="ARBA" id="ARBA00023274"/>
    </source>
</evidence>
<evidence type="ECO:0000313" key="7">
    <source>
        <dbReference type="Proteomes" id="UP000547674"/>
    </source>
</evidence>
<dbReference type="Proteomes" id="UP000547674">
    <property type="component" value="Unassembled WGS sequence"/>
</dbReference>
<dbReference type="NCBIfam" id="TIGR00012">
    <property type="entry name" value="L29"/>
    <property type="match status" value="1"/>
</dbReference>
<accession>A0A7Y2H0N9</accession>
<dbReference type="SUPFAM" id="SSF46561">
    <property type="entry name" value="Ribosomal protein L29 (L29p)"/>
    <property type="match status" value="1"/>
</dbReference>
<organism evidence="6 7">
    <name type="scientific">Eiseniibacteriota bacterium</name>
    <dbReference type="NCBI Taxonomy" id="2212470"/>
    <lineage>
        <taxon>Bacteria</taxon>
        <taxon>Candidatus Eiseniibacteriota</taxon>
    </lineage>
</organism>
<dbReference type="CDD" id="cd00427">
    <property type="entry name" value="Ribosomal_L29_HIP"/>
    <property type="match status" value="1"/>
</dbReference>
<evidence type="ECO:0000256" key="1">
    <source>
        <dbReference type="ARBA" id="ARBA00009254"/>
    </source>
</evidence>
<dbReference type="EMBL" id="JABDJR010000003">
    <property type="protein sequence ID" value="NNF05134.1"/>
    <property type="molecule type" value="Genomic_DNA"/>
</dbReference>
<dbReference type="Pfam" id="PF00831">
    <property type="entry name" value="Ribosomal_L29"/>
    <property type="match status" value="1"/>
</dbReference>
<evidence type="ECO:0000313" key="6">
    <source>
        <dbReference type="EMBL" id="NNF05134.1"/>
    </source>
</evidence>
<dbReference type="PANTHER" id="PTHR10916">
    <property type="entry name" value="60S RIBOSOMAL PROTEIN L35/50S RIBOSOMAL PROTEIN L29"/>
    <property type="match status" value="1"/>
</dbReference>
<dbReference type="GO" id="GO:0022625">
    <property type="term" value="C:cytosolic large ribosomal subunit"/>
    <property type="evidence" value="ECO:0007669"/>
    <property type="project" value="TreeGrafter"/>
</dbReference>
<evidence type="ECO:0000256" key="5">
    <source>
        <dbReference type="HAMAP-Rule" id="MF_00374"/>
    </source>
</evidence>
<dbReference type="AlphaFoldDB" id="A0A7Y2H0N9"/>
<dbReference type="InterPro" id="IPR001854">
    <property type="entry name" value="Ribosomal_uL29"/>
</dbReference>
<evidence type="ECO:0000256" key="4">
    <source>
        <dbReference type="ARBA" id="ARBA00035204"/>
    </source>
</evidence>
<dbReference type="InterPro" id="IPR036049">
    <property type="entry name" value="Ribosomal_uL29_sf"/>
</dbReference>
<dbReference type="PANTHER" id="PTHR10916:SF0">
    <property type="entry name" value="LARGE RIBOSOMAL SUBUNIT PROTEIN UL29C"/>
    <property type="match status" value="1"/>
</dbReference>
<gene>
    <name evidence="5 6" type="primary">rpmC</name>
    <name evidence="6" type="ORF">HKN21_00100</name>
</gene>
<dbReference type="GO" id="GO:0003735">
    <property type="term" value="F:structural constituent of ribosome"/>
    <property type="evidence" value="ECO:0007669"/>
    <property type="project" value="InterPro"/>
</dbReference>
<proteinExistence type="inferred from homology"/>
<keyword evidence="2 5" id="KW-0689">Ribosomal protein</keyword>
<evidence type="ECO:0000256" key="2">
    <source>
        <dbReference type="ARBA" id="ARBA00022980"/>
    </source>
</evidence>
<sequence length="74" mass="8800">MPREEMIFHEMTPEDVADKVEELKAELFNLRFRNTMRQLDNPLSIRDVRRDIARCKTALAEHKMGLRTLITDKD</sequence>
<dbReference type="HAMAP" id="MF_00374">
    <property type="entry name" value="Ribosomal_uL29"/>
    <property type="match status" value="1"/>
</dbReference>
<dbReference type="GO" id="GO:0006412">
    <property type="term" value="P:translation"/>
    <property type="evidence" value="ECO:0007669"/>
    <property type="project" value="UniProtKB-UniRule"/>
</dbReference>
<name>A0A7Y2H0N9_UNCEI</name>
<dbReference type="Gene3D" id="1.10.287.310">
    <property type="match status" value="1"/>
</dbReference>
<comment type="similarity">
    <text evidence="1 5">Belongs to the universal ribosomal protein uL29 family.</text>
</comment>
<reference evidence="6 7" key="1">
    <citation type="submission" date="2020-03" db="EMBL/GenBank/DDBJ databases">
        <title>Metabolic flexibility allows generalist bacteria to become dominant in a frequently disturbed ecosystem.</title>
        <authorList>
            <person name="Chen Y.-J."/>
            <person name="Leung P.M."/>
            <person name="Bay S.K."/>
            <person name="Hugenholtz P."/>
            <person name="Kessler A.J."/>
            <person name="Shelley G."/>
            <person name="Waite D.W."/>
            <person name="Cook P.L."/>
            <person name="Greening C."/>
        </authorList>
    </citation>
    <scope>NUCLEOTIDE SEQUENCE [LARGE SCALE GENOMIC DNA]</scope>
    <source>
        <strain evidence="6">SS_bin_28</strain>
    </source>
</reference>
<comment type="caution">
    <text evidence="6">The sequence shown here is derived from an EMBL/GenBank/DDBJ whole genome shotgun (WGS) entry which is preliminary data.</text>
</comment>
<dbReference type="InterPro" id="IPR050063">
    <property type="entry name" value="Ribosomal_protein_uL29"/>
</dbReference>